<dbReference type="Proteomes" id="UP000305067">
    <property type="component" value="Unassembled WGS sequence"/>
</dbReference>
<evidence type="ECO:0000256" key="1">
    <source>
        <dbReference type="ARBA" id="ARBA00004123"/>
    </source>
</evidence>
<evidence type="ECO:0000256" key="7">
    <source>
        <dbReference type="ARBA" id="ARBA00022679"/>
    </source>
</evidence>
<dbReference type="PANTHER" id="PTHR20531:SF1">
    <property type="entry name" value="N-ALPHA-ACETYLTRANSFERASE 40"/>
    <property type="match status" value="1"/>
</dbReference>
<dbReference type="InterPro" id="IPR000182">
    <property type="entry name" value="GNAT_dom"/>
</dbReference>
<dbReference type="GO" id="GO:0010485">
    <property type="term" value="F:histone H4 acetyltransferase activity"/>
    <property type="evidence" value="ECO:0007669"/>
    <property type="project" value="InterPro"/>
</dbReference>
<feature type="domain" description="N-acetyltransferase" evidence="13">
    <location>
        <begin position="55"/>
        <end position="195"/>
    </location>
</feature>
<name>A0A5C3R0C5_9AGAR</name>
<keyword evidence="15" id="KW-1185">Reference proteome</keyword>
<evidence type="ECO:0000256" key="5">
    <source>
        <dbReference type="ARBA" id="ARBA00015043"/>
    </source>
</evidence>
<organism evidence="14 15">
    <name type="scientific">Pterulicium gracile</name>
    <dbReference type="NCBI Taxonomy" id="1884261"/>
    <lineage>
        <taxon>Eukaryota</taxon>
        <taxon>Fungi</taxon>
        <taxon>Dikarya</taxon>
        <taxon>Basidiomycota</taxon>
        <taxon>Agaricomycotina</taxon>
        <taxon>Agaricomycetes</taxon>
        <taxon>Agaricomycetidae</taxon>
        <taxon>Agaricales</taxon>
        <taxon>Pleurotineae</taxon>
        <taxon>Pterulaceae</taxon>
        <taxon>Pterulicium</taxon>
    </lineage>
</organism>
<comment type="catalytic activity">
    <reaction evidence="11">
        <text>N-terminal L-seryl-[histone H4] + acetyl-CoA = N-terminal N(alpha)-acetyl-L-seryl-[histone H4] + CoA + H(+)</text>
        <dbReference type="Rhea" id="RHEA:50596"/>
        <dbReference type="Rhea" id="RHEA-COMP:12740"/>
        <dbReference type="Rhea" id="RHEA-COMP:12743"/>
        <dbReference type="ChEBI" id="CHEBI:15378"/>
        <dbReference type="ChEBI" id="CHEBI:57287"/>
        <dbReference type="ChEBI" id="CHEBI:57288"/>
        <dbReference type="ChEBI" id="CHEBI:64738"/>
        <dbReference type="ChEBI" id="CHEBI:83690"/>
        <dbReference type="EC" id="2.3.1.257"/>
    </reaction>
</comment>
<dbReference type="InterPro" id="IPR016181">
    <property type="entry name" value="Acyl_CoA_acyltransferase"/>
</dbReference>
<dbReference type="Pfam" id="PF00583">
    <property type="entry name" value="Acetyltransf_1"/>
    <property type="match status" value="1"/>
</dbReference>
<reference evidence="14 15" key="1">
    <citation type="journal article" date="2019" name="Nat. Ecol. Evol.">
        <title>Megaphylogeny resolves global patterns of mushroom evolution.</title>
        <authorList>
            <person name="Varga T."/>
            <person name="Krizsan K."/>
            <person name="Foldi C."/>
            <person name="Dima B."/>
            <person name="Sanchez-Garcia M."/>
            <person name="Sanchez-Ramirez S."/>
            <person name="Szollosi G.J."/>
            <person name="Szarkandi J.G."/>
            <person name="Papp V."/>
            <person name="Albert L."/>
            <person name="Andreopoulos W."/>
            <person name="Angelini C."/>
            <person name="Antonin V."/>
            <person name="Barry K.W."/>
            <person name="Bougher N.L."/>
            <person name="Buchanan P."/>
            <person name="Buyck B."/>
            <person name="Bense V."/>
            <person name="Catcheside P."/>
            <person name="Chovatia M."/>
            <person name="Cooper J."/>
            <person name="Damon W."/>
            <person name="Desjardin D."/>
            <person name="Finy P."/>
            <person name="Geml J."/>
            <person name="Haridas S."/>
            <person name="Hughes K."/>
            <person name="Justo A."/>
            <person name="Karasinski D."/>
            <person name="Kautmanova I."/>
            <person name="Kiss B."/>
            <person name="Kocsube S."/>
            <person name="Kotiranta H."/>
            <person name="LaButti K.M."/>
            <person name="Lechner B.E."/>
            <person name="Liimatainen K."/>
            <person name="Lipzen A."/>
            <person name="Lukacs Z."/>
            <person name="Mihaltcheva S."/>
            <person name="Morgado L.N."/>
            <person name="Niskanen T."/>
            <person name="Noordeloos M.E."/>
            <person name="Ohm R.A."/>
            <person name="Ortiz-Santana B."/>
            <person name="Ovrebo C."/>
            <person name="Racz N."/>
            <person name="Riley R."/>
            <person name="Savchenko A."/>
            <person name="Shiryaev A."/>
            <person name="Soop K."/>
            <person name="Spirin V."/>
            <person name="Szebenyi C."/>
            <person name="Tomsovsky M."/>
            <person name="Tulloss R.E."/>
            <person name="Uehling J."/>
            <person name="Grigoriev I.V."/>
            <person name="Vagvolgyi C."/>
            <person name="Papp T."/>
            <person name="Martin F.M."/>
            <person name="Miettinen O."/>
            <person name="Hibbett D.S."/>
            <person name="Nagy L.G."/>
        </authorList>
    </citation>
    <scope>NUCLEOTIDE SEQUENCE [LARGE SCALE GENOMIC DNA]</scope>
    <source>
        <strain evidence="14 15">CBS 309.79</strain>
    </source>
</reference>
<dbReference type="Gene3D" id="3.40.630.30">
    <property type="match status" value="1"/>
</dbReference>
<feature type="region of interest" description="Disordered" evidence="12">
    <location>
        <begin position="178"/>
        <end position="199"/>
    </location>
</feature>
<dbReference type="GO" id="GO:0005737">
    <property type="term" value="C:cytoplasm"/>
    <property type="evidence" value="ECO:0007669"/>
    <property type="project" value="UniProtKB-SubCell"/>
</dbReference>
<evidence type="ECO:0000256" key="10">
    <source>
        <dbReference type="ARBA" id="ARBA00047821"/>
    </source>
</evidence>
<comment type="similarity">
    <text evidence="3">Belongs to the acetyltransferase family. NAA40 subfamily.</text>
</comment>
<gene>
    <name evidence="14" type="ORF">BDV98DRAFT_600571</name>
</gene>
<dbReference type="GO" id="GO:0005634">
    <property type="term" value="C:nucleus"/>
    <property type="evidence" value="ECO:0007669"/>
    <property type="project" value="UniProtKB-SubCell"/>
</dbReference>
<feature type="compositionally biased region" description="Acidic residues" evidence="12">
    <location>
        <begin position="179"/>
        <end position="199"/>
    </location>
</feature>
<dbReference type="GO" id="GO:0043998">
    <property type="term" value="F:histone H2A acetyltransferase activity"/>
    <property type="evidence" value="ECO:0007669"/>
    <property type="project" value="InterPro"/>
</dbReference>
<sequence length="221" mass="25262">MVVLSPSPPLSSALVLACQETSDNLQALLGTLPLEKPRHSARVFRSSELSRYHKKIIWEIFESNMRDLYTQSSVFDWDPLSKKEELFNEDSRFIVILDGSTLIAYTMFRFDREESWDVVYCYELQVAEAAQSRGIGNYLVTELCRIAHSSKMSRVMLTVLTANERATNFYLAQGFLPETSEEESENADDEDESDESDDNMCMDYQILHKPCLTPPPLLPTP</sequence>
<dbReference type="AlphaFoldDB" id="A0A5C3R0C5"/>
<dbReference type="PANTHER" id="PTHR20531">
    <property type="entry name" value="N-ALPHA-ACETYLTRANSFERASE 40"/>
    <property type="match status" value="1"/>
</dbReference>
<keyword evidence="6" id="KW-0963">Cytoplasm</keyword>
<dbReference type="InterPro" id="IPR039949">
    <property type="entry name" value="NAA40"/>
</dbReference>
<comment type="subcellular location">
    <subcellularLocation>
        <location evidence="2">Cytoplasm</location>
    </subcellularLocation>
    <subcellularLocation>
        <location evidence="1">Nucleus</location>
    </subcellularLocation>
</comment>
<dbReference type="SUPFAM" id="SSF55729">
    <property type="entry name" value="Acyl-CoA N-acyltransferases (Nat)"/>
    <property type="match status" value="1"/>
</dbReference>
<dbReference type="PROSITE" id="PS51186">
    <property type="entry name" value="GNAT"/>
    <property type="match status" value="1"/>
</dbReference>
<evidence type="ECO:0000313" key="14">
    <source>
        <dbReference type="EMBL" id="TFL06540.1"/>
    </source>
</evidence>
<keyword evidence="7 14" id="KW-0808">Transferase</keyword>
<evidence type="ECO:0000256" key="4">
    <source>
        <dbReference type="ARBA" id="ARBA00012950"/>
    </source>
</evidence>
<proteinExistence type="inferred from homology"/>
<dbReference type="OrthoDB" id="424551at2759"/>
<evidence type="ECO:0000256" key="12">
    <source>
        <dbReference type="SAM" id="MobiDB-lite"/>
    </source>
</evidence>
<evidence type="ECO:0000256" key="3">
    <source>
        <dbReference type="ARBA" id="ARBA00008870"/>
    </source>
</evidence>
<evidence type="ECO:0000256" key="8">
    <source>
        <dbReference type="ARBA" id="ARBA00023242"/>
    </source>
</evidence>
<evidence type="ECO:0000256" key="11">
    <source>
        <dbReference type="ARBA" id="ARBA00049524"/>
    </source>
</evidence>
<evidence type="ECO:0000313" key="15">
    <source>
        <dbReference type="Proteomes" id="UP000305067"/>
    </source>
</evidence>
<dbReference type="EC" id="2.3.1.257" evidence="4"/>
<accession>A0A5C3R0C5</accession>
<evidence type="ECO:0000256" key="6">
    <source>
        <dbReference type="ARBA" id="ARBA00022490"/>
    </source>
</evidence>
<dbReference type="EMBL" id="ML178815">
    <property type="protein sequence ID" value="TFL06540.1"/>
    <property type="molecule type" value="Genomic_DNA"/>
</dbReference>
<comment type="catalytic activity">
    <reaction evidence="10">
        <text>N-terminal L-seryl-[histone H2A] + acetyl-CoA = N-terminal N(alpha)-acetyl-L-seryl-[histone H2A] + CoA + H(+)</text>
        <dbReference type="Rhea" id="RHEA:50600"/>
        <dbReference type="Rhea" id="RHEA-COMP:12742"/>
        <dbReference type="Rhea" id="RHEA-COMP:12744"/>
        <dbReference type="ChEBI" id="CHEBI:15378"/>
        <dbReference type="ChEBI" id="CHEBI:57287"/>
        <dbReference type="ChEBI" id="CHEBI:57288"/>
        <dbReference type="ChEBI" id="CHEBI:64738"/>
        <dbReference type="ChEBI" id="CHEBI:83690"/>
        <dbReference type="EC" id="2.3.1.257"/>
    </reaction>
</comment>
<evidence type="ECO:0000256" key="2">
    <source>
        <dbReference type="ARBA" id="ARBA00004496"/>
    </source>
</evidence>
<evidence type="ECO:0000256" key="9">
    <source>
        <dbReference type="ARBA" id="ARBA00023315"/>
    </source>
</evidence>
<dbReference type="STRING" id="1884261.A0A5C3R0C5"/>
<keyword evidence="9 14" id="KW-0012">Acyltransferase</keyword>
<keyword evidence="8" id="KW-0539">Nucleus</keyword>
<protein>
    <recommendedName>
        <fullName evidence="5">N-alpha-acetyltransferase 40</fullName>
        <ecNumber evidence="4">2.3.1.257</ecNumber>
    </recommendedName>
</protein>
<evidence type="ECO:0000259" key="13">
    <source>
        <dbReference type="PROSITE" id="PS51186"/>
    </source>
</evidence>
<dbReference type="GO" id="GO:1990189">
    <property type="term" value="F:protein N-terminal-serine acetyltransferase activity"/>
    <property type="evidence" value="ECO:0007669"/>
    <property type="project" value="UniProtKB-EC"/>
</dbReference>